<dbReference type="AlphaFoldDB" id="D7LI09"/>
<keyword evidence="3" id="KW-1185">Reference proteome</keyword>
<dbReference type="EMBL" id="GL348716">
    <property type="protein sequence ID" value="EFH58074.1"/>
    <property type="molecule type" value="Genomic_DNA"/>
</dbReference>
<dbReference type="Proteomes" id="UP000008694">
    <property type="component" value="Unassembled WGS sequence"/>
</dbReference>
<evidence type="ECO:0000313" key="3">
    <source>
        <dbReference type="Proteomes" id="UP000008694"/>
    </source>
</evidence>
<protein>
    <submittedName>
        <fullName evidence="2">Predicted protein</fullName>
    </submittedName>
</protein>
<reference evidence="3" key="1">
    <citation type="journal article" date="2011" name="Nat. Genet.">
        <title>The Arabidopsis lyrata genome sequence and the basis of rapid genome size change.</title>
        <authorList>
            <person name="Hu T.T."/>
            <person name="Pattyn P."/>
            <person name="Bakker E.G."/>
            <person name="Cao J."/>
            <person name="Cheng J.-F."/>
            <person name="Clark R.M."/>
            <person name="Fahlgren N."/>
            <person name="Fawcett J.A."/>
            <person name="Grimwood J."/>
            <person name="Gundlach H."/>
            <person name="Haberer G."/>
            <person name="Hollister J.D."/>
            <person name="Ossowski S."/>
            <person name="Ottilar R.P."/>
            <person name="Salamov A.A."/>
            <person name="Schneeberger K."/>
            <person name="Spannagl M."/>
            <person name="Wang X."/>
            <person name="Yang L."/>
            <person name="Nasrallah M.E."/>
            <person name="Bergelson J."/>
            <person name="Carrington J.C."/>
            <person name="Gaut B.S."/>
            <person name="Schmutz J."/>
            <person name="Mayer K.F.X."/>
            <person name="Van de Peer Y."/>
            <person name="Grigoriev I.V."/>
            <person name="Nordborg M."/>
            <person name="Weigel D."/>
            <person name="Guo Y.-L."/>
        </authorList>
    </citation>
    <scope>NUCLEOTIDE SEQUENCE [LARGE SCALE GENOMIC DNA]</scope>
    <source>
        <strain evidence="3">cv. MN47</strain>
    </source>
</reference>
<name>D7LI09_ARALL</name>
<sequence length="52" mass="5948">MAFRCRVLLPSPLLGVVCLLSIKGICLSSLFLTEFHEMTHLSSMFIQVFYVR</sequence>
<gene>
    <name evidence="2" type="ORF">ARALYDRAFT_670114</name>
</gene>
<evidence type="ECO:0000313" key="2">
    <source>
        <dbReference type="EMBL" id="EFH58074.1"/>
    </source>
</evidence>
<proteinExistence type="predicted"/>
<dbReference type="Gramene" id="Al_scaffold_0004_2833">
    <property type="protein sequence ID" value="Al_scaffold_0004_2833"/>
    <property type="gene ID" value="Al_scaffold_0004_2833"/>
</dbReference>
<feature type="transmembrane region" description="Helical" evidence="1">
    <location>
        <begin position="12"/>
        <end position="32"/>
    </location>
</feature>
<keyword evidence="1" id="KW-1133">Transmembrane helix</keyword>
<evidence type="ECO:0000256" key="1">
    <source>
        <dbReference type="SAM" id="Phobius"/>
    </source>
</evidence>
<keyword evidence="1" id="KW-0812">Transmembrane</keyword>
<dbReference type="HOGENOM" id="CLU_3089948_0_0_1"/>
<accession>D7LI09</accession>
<organism evidence="3">
    <name type="scientific">Arabidopsis lyrata subsp. lyrata</name>
    <name type="common">Lyre-leaved rock-cress</name>
    <dbReference type="NCBI Taxonomy" id="81972"/>
    <lineage>
        <taxon>Eukaryota</taxon>
        <taxon>Viridiplantae</taxon>
        <taxon>Streptophyta</taxon>
        <taxon>Embryophyta</taxon>
        <taxon>Tracheophyta</taxon>
        <taxon>Spermatophyta</taxon>
        <taxon>Magnoliopsida</taxon>
        <taxon>eudicotyledons</taxon>
        <taxon>Gunneridae</taxon>
        <taxon>Pentapetalae</taxon>
        <taxon>rosids</taxon>
        <taxon>malvids</taxon>
        <taxon>Brassicales</taxon>
        <taxon>Brassicaceae</taxon>
        <taxon>Camelineae</taxon>
        <taxon>Arabidopsis</taxon>
    </lineage>
</organism>
<keyword evidence="1" id="KW-0472">Membrane</keyword>